<evidence type="ECO:0000313" key="3">
    <source>
        <dbReference type="Proteomes" id="UP000679725"/>
    </source>
</evidence>
<dbReference type="Pfam" id="PF00903">
    <property type="entry name" value="Glyoxalase"/>
    <property type="match status" value="1"/>
</dbReference>
<dbReference type="EMBL" id="CAJRAU010000002">
    <property type="protein sequence ID" value="CAG5068751.1"/>
    <property type="molecule type" value="Genomic_DNA"/>
</dbReference>
<dbReference type="InterPro" id="IPR029068">
    <property type="entry name" value="Glyas_Bleomycin-R_OHBP_Dase"/>
</dbReference>
<dbReference type="Gene3D" id="3.10.180.10">
    <property type="entry name" value="2,3-Dihydroxybiphenyl 1,2-Dioxygenase, domain 1"/>
    <property type="match status" value="1"/>
</dbReference>
<keyword evidence="3" id="KW-1185">Reference proteome</keyword>
<sequence length="137" mass="14808">MAGSNGFRGFGTMTIYAADHKAAIDWYTKVFGIEPYYNKPGYSEFRIGDYQNEIGIIDAQYAPPGAAGKPAGAITSWHVDDLSGTLERLLSLGATEYQPIIERGEGFVTAAVVDPFGNILGIMTNPHYLEILGENGN</sequence>
<name>A0ABN7R3K7_9BACT</name>
<evidence type="ECO:0000259" key="1">
    <source>
        <dbReference type="PROSITE" id="PS51819"/>
    </source>
</evidence>
<reference evidence="2 3" key="1">
    <citation type="submission" date="2021-04" db="EMBL/GenBank/DDBJ databases">
        <authorList>
            <person name="Rodrigo-Torres L."/>
            <person name="Arahal R. D."/>
            <person name="Lucena T."/>
        </authorList>
    </citation>
    <scope>NUCLEOTIDE SEQUENCE [LARGE SCALE GENOMIC DNA]</scope>
    <source>
        <strain evidence="2 3">CECT 9623</strain>
    </source>
</reference>
<gene>
    <name evidence="2" type="ORF">DYBT9623_01483</name>
</gene>
<evidence type="ECO:0000313" key="2">
    <source>
        <dbReference type="EMBL" id="CAG5068751.1"/>
    </source>
</evidence>
<dbReference type="Proteomes" id="UP000679725">
    <property type="component" value="Unassembled WGS sequence"/>
</dbReference>
<organism evidence="2 3">
    <name type="scientific">Dyadobacter linearis</name>
    <dbReference type="NCBI Taxonomy" id="2823330"/>
    <lineage>
        <taxon>Bacteria</taxon>
        <taxon>Pseudomonadati</taxon>
        <taxon>Bacteroidota</taxon>
        <taxon>Cytophagia</taxon>
        <taxon>Cytophagales</taxon>
        <taxon>Spirosomataceae</taxon>
        <taxon>Dyadobacter</taxon>
    </lineage>
</organism>
<dbReference type="InterPro" id="IPR004360">
    <property type="entry name" value="Glyas_Fos-R_dOase_dom"/>
</dbReference>
<dbReference type="RefSeq" id="WP_215232885.1">
    <property type="nucleotide sequence ID" value="NZ_CAJRAU010000002.1"/>
</dbReference>
<dbReference type="SUPFAM" id="SSF54593">
    <property type="entry name" value="Glyoxalase/Bleomycin resistance protein/Dihydroxybiphenyl dioxygenase"/>
    <property type="match status" value="1"/>
</dbReference>
<accession>A0ABN7R3K7</accession>
<dbReference type="InterPro" id="IPR037523">
    <property type="entry name" value="VOC_core"/>
</dbReference>
<protein>
    <recommendedName>
        <fullName evidence="1">VOC domain-containing protein</fullName>
    </recommendedName>
</protein>
<dbReference type="PROSITE" id="PS51819">
    <property type="entry name" value="VOC"/>
    <property type="match status" value="1"/>
</dbReference>
<comment type="caution">
    <text evidence="2">The sequence shown here is derived from an EMBL/GenBank/DDBJ whole genome shotgun (WGS) entry which is preliminary data.</text>
</comment>
<feature type="domain" description="VOC" evidence="1">
    <location>
        <begin position="9"/>
        <end position="125"/>
    </location>
</feature>
<proteinExistence type="predicted"/>